<dbReference type="Proteomes" id="UP000003340">
    <property type="component" value="Unassembled WGS sequence"/>
</dbReference>
<keyword evidence="1" id="KW-1133">Transmembrane helix</keyword>
<dbReference type="EMBL" id="ACEC01000036">
    <property type="protein sequence ID" value="EEG31369.1"/>
    <property type="molecule type" value="Genomic_DNA"/>
</dbReference>
<evidence type="ECO:0000256" key="1">
    <source>
        <dbReference type="SAM" id="Phobius"/>
    </source>
</evidence>
<reference evidence="2 3" key="2">
    <citation type="submission" date="2009-02" db="EMBL/GenBank/DDBJ databases">
        <title>Draft genome sequence of Clostridium methylpentosum (DSM 5476).</title>
        <authorList>
            <person name="Sudarsanam P."/>
            <person name="Ley R."/>
            <person name="Guruge J."/>
            <person name="Turnbaugh P.J."/>
            <person name="Mahowald M."/>
            <person name="Liep D."/>
            <person name="Gordon J."/>
        </authorList>
    </citation>
    <scope>NUCLEOTIDE SEQUENCE [LARGE SCALE GENOMIC DNA]</scope>
    <source>
        <strain evidence="2 3">DSM 5476</strain>
    </source>
</reference>
<sequence>MNEVSTIEFVPMKFSIWEIMMALFHISLYIYFWNHYNSN</sequence>
<name>C0EAY9_9FIRM</name>
<gene>
    <name evidence="2" type="ORF">CLOSTMETH_01006</name>
</gene>
<dbReference type="HOGENOM" id="CLU_3307433_0_0_9"/>
<keyword evidence="1" id="KW-0812">Transmembrane</keyword>
<keyword evidence="3" id="KW-1185">Reference proteome</keyword>
<dbReference type="STRING" id="537013.CLOSTMETH_01006"/>
<comment type="caution">
    <text evidence="2">The sequence shown here is derived from an EMBL/GenBank/DDBJ whole genome shotgun (WGS) entry which is preliminary data.</text>
</comment>
<protein>
    <submittedName>
        <fullName evidence="2">Uncharacterized protein</fullName>
    </submittedName>
</protein>
<accession>C0EAY9</accession>
<reference evidence="2 3" key="1">
    <citation type="submission" date="2009-01" db="EMBL/GenBank/DDBJ databases">
        <authorList>
            <person name="Fulton L."/>
            <person name="Clifton S."/>
            <person name="Fulton B."/>
            <person name="Xu J."/>
            <person name="Minx P."/>
            <person name="Pepin K.H."/>
            <person name="Johnson M."/>
            <person name="Bhonagiri V."/>
            <person name="Nash W.E."/>
            <person name="Mardis E.R."/>
            <person name="Wilson R.K."/>
        </authorList>
    </citation>
    <scope>NUCLEOTIDE SEQUENCE [LARGE SCALE GENOMIC DNA]</scope>
    <source>
        <strain evidence="2 3">DSM 5476</strain>
    </source>
</reference>
<organism evidence="2 3">
    <name type="scientific">[Clostridium] methylpentosum DSM 5476</name>
    <dbReference type="NCBI Taxonomy" id="537013"/>
    <lineage>
        <taxon>Bacteria</taxon>
        <taxon>Bacillati</taxon>
        <taxon>Bacillota</taxon>
        <taxon>Clostridia</taxon>
        <taxon>Eubacteriales</taxon>
        <taxon>Oscillospiraceae</taxon>
        <taxon>Oscillospiraceae incertae sedis</taxon>
    </lineage>
</organism>
<feature type="transmembrane region" description="Helical" evidence="1">
    <location>
        <begin position="14"/>
        <end position="33"/>
    </location>
</feature>
<keyword evidence="1" id="KW-0472">Membrane</keyword>
<evidence type="ECO:0000313" key="2">
    <source>
        <dbReference type="EMBL" id="EEG31369.1"/>
    </source>
</evidence>
<evidence type="ECO:0000313" key="3">
    <source>
        <dbReference type="Proteomes" id="UP000003340"/>
    </source>
</evidence>
<proteinExistence type="predicted"/>
<dbReference type="AlphaFoldDB" id="C0EAY9"/>